<dbReference type="AlphaFoldDB" id="A0A1W2AD27"/>
<dbReference type="Pfam" id="PF00378">
    <property type="entry name" value="ECH_1"/>
    <property type="match status" value="1"/>
</dbReference>
<dbReference type="Gene3D" id="3.90.226.10">
    <property type="entry name" value="2-enoyl-CoA Hydratase, Chain A, domain 1"/>
    <property type="match status" value="1"/>
</dbReference>
<dbReference type="OrthoDB" id="9774843at2"/>
<dbReference type="SUPFAM" id="SSF52096">
    <property type="entry name" value="ClpP/crotonase"/>
    <property type="match status" value="1"/>
</dbReference>
<gene>
    <name evidence="3" type="ORF">SAMN05661093_00691</name>
</gene>
<evidence type="ECO:0000313" key="3">
    <source>
        <dbReference type="EMBL" id="SMC58361.1"/>
    </source>
</evidence>
<dbReference type="GO" id="GO:0003824">
    <property type="term" value="F:catalytic activity"/>
    <property type="evidence" value="ECO:0007669"/>
    <property type="project" value="InterPro"/>
</dbReference>
<reference evidence="3 4" key="1">
    <citation type="submission" date="2017-04" db="EMBL/GenBank/DDBJ databases">
        <authorList>
            <person name="Afonso C.L."/>
            <person name="Miller P.J."/>
            <person name="Scott M.A."/>
            <person name="Spackman E."/>
            <person name="Goraichik I."/>
            <person name="Dimitrov K.M."/>
            <person name="Suarez D.L."/>
            <person name="Swayne D.E."/>
        </authorList>
    </citation>
    <scope>NUCLEOTIDE SEQUENCE [LARGE SCALE GENOMIC DNA]</scope>
    <source>
        <strain evidence="3 4">DSM 43828</strain>
    </source>
</reference>
<evidence type="ECO:0000256" key="2">
    <source>
        <dbReference type="RuleBase" id="RU003707"/>
    </source>
</evidence>
<sequence length="239" mass="25352">MVVDYECRDGVARIHLNRPERLNAVVPALTEGLLHAFDQAADARVIVLAGRGRAFCSGHDLKEPTPEETSLETRQRLEQIQDVTRRIRAFPGIVIAAVHGYALGAGCEFALGCDLIVADEHAQFGFPEVEVGLSVTGGISALLPKIVGPARAKELLVLGERITAAKAAALGLINRVVPAGEHEKVALELAARIAARPPVATSLAKQALDRGLDATLDEALATEVDHAILTSVSGEYRHG</sequence>
<dbReference type="CDD" id="cd06558">
    <property type="entry name" value="crotonase-like"/>
    <property type="match status" value="1"/>
</dbReference>
<dbReference type="EMBL" id="FWXV01000001">
    <property type="protein sequence ID" value="SMC58361.1"/>
    <property type="molecule type" value="Genomic_DNA"/>
</dbReference>
<evidence type="ECO:0000256" key="1">
    <source>
        <dbReference type="ARBA" id="ARBA00005254"/>
    </source>
</evidence>
<dbReference type="Proteomes" id="UP000192674">
    <property type="component" value="Unassembled WGS sequence"/>
</dbReference>
<evidence type="ECO:0000313" key="4">
    <source>
        <dbReference type="Proteomes" id="UP000192674"/>
    </source>
</evidence>
<dbReference type="InterPro" id="IPR018376">
    <property type="entry name" value="Enoyl-CoA_hyd/isom_CS"/>
</dbReference>
<dbReference type="GO" id="GO:0006635">
    <property type="term" value="P:fatty acid beta-oxidation"/>
    <property type="evidence" value="ECO:0007669"/>
    <property type="project" value="TreeGrafter"/>
</dbReference>
<name>A0A1W2AD27_KIBAR</name>
<organism evidence="3 4">
    <name type="scientific">Kibdelosporangium aridum</name>
    <dbReference type="NCBI Taxonomy" id="2030"/>
    <lineage>
        <taxon>Bacteria</taxon>
        <taxon>Bacillati</taxon>
        <taxon>Actinomycetota</taxon>
        <taxon>Actinomycetes</taxon>
        <taxon>Pseudonocardiales</taxon>
        <taxon>Pseudonocardiaceae</taxon>
        <taxon>Kibdelosporangium</taxon>
    </lineage>
</organism>
<proteinExistence type="inferred from homology"/>
<dbReference type="PANTHER" id="PTHR11941:SF54">
    <property type="entry name" value="ENOYL-COA HYDRATASE, MITOCHONDRIAL"/>
    <property type="match status" value="1"/>
</dbReference>
<keyword evidence="4" id="KW-1185">Reference proteome</keyword>
<protein>
    <submittedName>
        <fullName evidence="3">Enoyl-CoA hydratase/carnithine racemase</fullName>
    </submittedName>
</protein>
<dbReference type="PROSITE" id="PS00166">
    <property type="entry name" value="ENOYL_COA_HYDRATASE"/>
    <property type="match status" value="1"/>
</dbReference>
<comment type="similarity">
    <text evidence="1 2">Belongs to the enoyl-CoA hydratase/isomerase family.</text>
</comment>
<dbReference type="InterPro" id="IPR029045">
    <property type="entry name" value="ClpP/crotonase-like_dom_sf"/>
</dbReference>
<dbReference type="InterPro" id="IPR001753">
    <property type="entry name" value="Enoyl-CoA_hydra/iso"/>
</dbReference>
<accession>A0A1W2AD27</accession>
<dbReference type="PANTHER" id="PTHR11941">
    <property type="entry name" value="ENOYL-COA HYDRATASE-RELATED"/>
    <property type="match status" value="1"/>
</dbReference>
<dbReference type="RefSeq" id="WP_084424516.1">
    <property type="nucleotide sequence ID" value="NZ_FWXV01000001.1"/>
</dbReference>